<comment type="caution">
    <text evidence="1">The sequence shown here is derived from an EMBL/GenBank/DDBJ whole genome shotgun (WGS) entry which is preliminary data.</text>
</comment>
<evidence type="ECO:0000313" key="2">
    <source>
        <dbReference type="Proteomes" id="UP000023152"/>
    </source>
</evidence>
<feature type="non-terminal residue" evidence="1">
    <location>
        <position position="1"/>
    </location>
</feature>
<name>X6N1N8_RETFI</name>
<keyword evidence="2" id="KW-1185">Reference proteome</keyword>
<sequence length="140" mass="16643">LEWHPTKKFFGAAFYVLQLEYPTRGTGRRTTTTTMRPERLVLGITTDSLIQLDWKQLYAFCERYQIDLHSMNNEQYPLRLSVQTVTIERNKQLWSCSKESTPVKVRFYKLSPAINPSLTFKYFAPEDCAKRKNKYIFQFQ</sequence>
<accession>X6N1N8</accession>
<proteinExistence type="predicted"/>
<reference evidence="1 2" key="1">
    <citation type="journal article" date="2013" name="Curr. Biol.">
        <title>The Genome of the Foraminiferan Reticulomyxa filosa.</title>
        <authorList>
            <person name="Glockner G."/>
            <person name="Hulsmann N."/>
            <person name="Schleicher M."/>
            <person name="Noegel A.A."/>
            <person name="Eichinger L."/>
            <person name="Gallinger C."/>
            <person name="Pawlowski J."/>
            <person name="Sierra R."/>
            <person name="Euteneuer U."/>
            <person name="Pillet L."/>
            <person name="Moustafa A."/>
            <person name="Platzer M."/>
            <person name="Groth M."/>
            <person name="Szafranski K."/>
            <person name="Schliwa M."/>
        </authorList>
    </citation>
    <scope>NUCLEOTIDE SEQUENCE [LARGE SCALE GENOMIC DNA]</scope>
</reference>
<dbReference type="EMBL" id="ASPP01013090">
    <property type="protein sequence ID" value="ETO19966.1"/>
    <property type="molecule type" value="Genomic_DNA"/>
</dbReference>
<dbReference type="AlphaFoldDB" id="X6N1N8"/>
<dbReference type="Proteomes" id="UP000023152">
    <property type="component" value="Unassembled WGS sequence"/>
</dbReference>
<evidence type="ECO:0000313" key="1">
    <source>
        <dbReference type="EMBL" id="ETO19966.1"/>
    </source>
</evidence>
<gene>
    <name evidence="1" type="ORF">RFI_17254</name>
</gene>
<protein>
    <submittedName>
        <fullName evidence="1">Uncharacterized protein</fullName>
    </submittedName>
</protein>
<organism evidence="1 2">
    <name type="scientific">Reticulomyxa filosa</name>
    <dbReference type="NCBI Taxonomy" id="46433"/>
    <lineage>
        <taxon>Eukaryota</taxon>
        <taxon>Sar</taxon>
        <taxon>Rhizaria</taxon>
        <taxon>Retaria</taxon>
        <taxon>Foraminifera</taxon>
        <taxon>Monothalamids</taxon>
        <taxon>Reticulomyxidae</taxon>
        <taxon>Reticulomyxa</taxon>
    </lineage>
</organism>